<dbReference type="NCBIfam" id="TIGR00530">
    <property type="entry name" value="AGP_acyltrn"/>
    <property type="match status" value="1"/>
</dbReference>
<comment type="domain">
    <text evidence="4">The HXXXXD motif is essential for acyltransferase activity and may constitute the binding site for the phosphate moiety of the glycerol-3-phosphate.</text>
</comment>
<comment type="similarity">
    <text evidence="1 4">Belongs to the 1-acyl-sn-glycerol-3-phosphate acyltransferase family.</text>
</comment>
<evidence type="ECO:0000259" key="6">
    <source>
        <dbReference type="SMART" id="SM00563"/>
    </source>
</evidence>
<name>A0A517L0V4_9PEZI</name>
<dbReference type="EC" id="2.3.1.51" evidence="4"/>
<dbReference type="SUPFAM" id="SSF69593">
    <property type="entry name" value="Glycerol-3-phosphate (1)-acyltransferase"/>
    <property type="match status" value="1"/>
</dbReference>
<feature type="transmembrane region" description="Helical" evidence="5">
    <location>
        <begin position="42"/>
        <end position="62"/>
    </location>
</feature>
<dbReference type="Proteomes" id="UP000316270">
    <property type="component" value="Chromosome 3"/>
</dbReference>
<dbReference type="CDD" id="cd07989">
    <property type="entry name" value="LPLAT_AGPAT-like"/>
    <property type="match status" value="1"/>
</dbReference>
<keyword evidence="4" id="KW-0594">Phospholipid biosynthesis</keyword>
<dbReference type="PANTHER" id="PTHR10434:SF11">
    <property type="entry name" value="1-ACYL-SN-GLYCEROL-3-PHOSPHATE ACYLTRANSFERASE"/>
    <property type="match status" value="1"/>
</dbReference>
<evidence type="ECO:0000256" key="2">
    <source>
        <dbReference type="ARBA" id="ARBA00022679"/>
    </source>
</evidence>
<evidence type="ECO:0000256" key="1">
    <source>
        <dbReference type="ARBA" id="ARBA00008655"/>
    </source>
</evidence>
<gene>
    <name evidence="7" type="ORF">FKW77_002175</name>
</gene>
<evidence type="ECO:0000313" key="7">
    <source>
        <dbReference type="EMBL" id="QDS69263.1"/>
    </source>
</evidence>
<dbReference type="OrthoDB" id="202234at2759"/>
<dbReference type="AlphaFoldDB" id="A0A517L0V4"/>
<dbReference type="STRING" id="50376.A0A517L0V4"/>
<keyword evidence="5" id="KW-1133">Transmembrane helix</keyword>
<feature type="domain" description="Phospholipid/glycerol acyltransferase" evidence="6">
    <location>
        <begin position="110"/>
        <end position="227"/>
    </location>
</feature>
<keyword evidence="8" id="KW-1185">Reference proteome</keyword>
<dbReference type="Pfam" id="PF01553">
    <property type="entry name" value="Acyltransferase"/>
    <property type="match status" value="1"/>
</dbReference>
<sequence length="292" mass="32744">MAAPGLFVNFFNYVLVPYWTTIALLYILSWTLPPNLRRLPSFFARLAAAVGCLAFSALYGVITALCLRLVGMEGLTQWTTAKCFKLCMRLATGVGVEIAEGAEYLETRPAVYVGNHQSELDILFLGGFFPKWCSVTAKRSLKWAPLLGQFMWASKTLFIDRANSKTARAAFDSAAHEMKADRHSVFIFPEGTRSYYDHPDLLPFKKGAFHLAVQAQVPIVPVVCNNYSDVLCMKGGWKKWKFDSGTLRIRVLRPVDTKGLDKDSVDEIVGRVREDMLRVIKEMSAEAEKKAE</sequence>
<keyword evidence="5" id="KW-0812">Transmembrane</keyword>
<keyword evidence="4" id="KW-1208">Phospholipid metabolism</keyword>
<keyword evidence="2 4" id="KW-0808">Transferase</keyword>
<dbReference type="GO" id="GO:0003841">
    <property type="term" value="F:1-acylglycerol-3-phosphate O-acyltransferase activity"/>
    <property type="evidence" value="ECO:0007669"/>
    <property type="project" value="UniProtKB-UniRule"/>
</dbReference>
<comment type="catalytic activity">
    <reaction evidence="4">
        <text>a 1-acyl-sn-glycero-3-phosphate + an acyl-CoA = a 1,2-diacyl-sn-glycero-3-phosphate + CoA</text>
        <dbReference type="Rhea" id="RHEA:19709"/>
        <dbReference type="ChEBI" id="CHEBI:57287"/>
        <dbReference type="ChEBI" id="CHEBI:57970"/>
        <dbReference type="ChEBI" id="CHEBI:58342"/>
        <dbReference type="ChEBI" id="CHEBI:58608"/>
        <dbReference type="EC" id="2.3.1.51"/>
    </reaction>
</comment>
<protein>
    <recommendedName>
        <fullName evidence="4">1-acyl-sn-glycerol-3-phosphate acyltransferase</fullName>
        <ecNumber evidence="4">2.3.1.51</ecNumber>
    </recommendedName>
</protein>
<keyword evidence="4" id="KW-0443">Lipid metabolism</keyword>
<dbReference type="GO" id="GO:0005783">
    <property type="term" value="C:endoplasmic reticulum"/>
    <property type="evidence" value="ECO:0007669"/>
    <property type="project" value="TreeGrafter"/>
</dbReference>
<dbReference type="InterPro" id="IPR004552">
    <property type="entry name" value="AGP_acyltrans"/>
</dbReference>
<evidence type="ECO:0000256" key="4">
    <source>
        <dbReference type="RuleBase" id="RU361267"/>
    </source>
</evidence>
<proteinExistence type="inferred from homology"/>
<feature type="transmembrane region" description="Helical" evidence="5">
    <location>
        <begin position="6"/>
        <end position="30"/>
    </location>
</feature>
<dbReference type="SMART" id="SM00563">
    <property type="entry name" value="PlsC"/>
    <property type="match status" value="1"/>
</dbReference>
<evidence type="ECO:0000313" key="8">
    <source>
        <dbReference type="Proteomes" id="UP000316270"/>
    </source>
</evidence>
<reference evidence="7 8" key="1">
    <citation type="submission" date="2019-07" db="EMBL/GenBank/DDBJ databases">
        <title>Finished genome of Venturia effusa.</title>
        <authorList>
            <person name="Young C.A."/>
            <person name="Cox M.P."/>
            <person name="Ganley A.R.D."/>
            <person name="David W.J."/>
        </authorList>
    </citation>
    <scope>NUCLEOTIDE SEQUENCE [LARGE SCALE GENOMIC DNA]</scope>
    <source>
        <strain evidence="8">albino</strain>
    </source>
</reference>
<dbReference type="EMBL" id="CP042187">
    <property type="protein sequence ID" value="QDS69263.1"/>
    <property type="molecule type" value="Genomic_DNA"/>
</dbReference>
<dbReference type="InterPro" id="IPR002123">
    <property type="entry name" value="Plipid/glycerol_acylTrfase"/>
</dbReference>
<dbReference type="GO" id="GO:0006654">
    <property type="term" value="P:phosphatidic acid biosynthetic process"/>
    <property type="evidence" value="ECO:0007669"/>
    <property type="project" value="TreeGrafter"/>
</dbReference>
<accession>A0A517L0V4</accession>
<evidence type="ECO:0000256" key="3">
    <source>
        <dbReference type="ARBA" id="ARBA00023315"/>
    </source>
</evidence>
<keyword evidence="3 4" id="KW-0012">Acyltransferase</keyword>
<keyword evidence="4" id="KW-0444">Lipid biosynthesis</keyword>
<organism evidence="7 8">
    <name type="scientific">Venturia effusa</name>
    <dbReference type="NCBI Taxonomy" id="50376"/>
    <lineage>
        <taxon>Eukaryota</taxon>
        <taxon>Fungi</taxon>
        <taxon>Dikarya</taxon>
        <taxon>Ascomycota</taxon>
        <taxon>Pezizomycotina</taxon>
        <taxon>Dothideomycetes</taxon>
        <taxon>Pleosporomycetidae</taxon>
        <taxon>Venturiales</taxon>
        <taxon>Venturiaceae</taxon>
        <taxon>Venturia</taxon>
    </lineage>
</organism>
<dbReference type="PANTHER" id="PTHR10434">
    <property type="entry name" value="1-ACYL-SN-GLYCEROL-3-PHOSPHATE ACYLTRANSFERASE"/>
    <property type="match status" value="1"/>
</dbReference>
<keyword evidence="5" id="KW-0472">Membrane</keyword>
<dbReference type="GO" id="GO:0016020">
    <property type="term" value="C:membrane"/>
    <property type="evidence" value="ECO:0007669"/>
    <property type="project" value="InterPro"/>
</dbReference>
<evidence type="ECO:0000256" key="5">
    <source>
        <dbReference type="SAM" id="Phobius"/>
    </source>
</evidence>